<gene>
    <name evidence="15" type="ORF">BP5553_08918</name>
</gene>
<evidence type="ECO:0000313" key="16">
    <source>
        <dbReference type="Proteomes" id="UP000254866"/>
    </source>
</evidence>
<dbReference type="InterPro" id="IPR012676">
    <property type="entry name" value="TGS-like"/>
</dbReference>
<dbReference type="EMBL" id="NPIC01000010">
    <property type="protein sequence ID" value="RDL32462.1"/>
    <property type="molecule type" value="Genomic_DNA"/>
</dbReference>
<dbReference type="InterPro" id="IPR004095">
    <property type="entry name" value="TGS"/>
</dbReference>
<dbReference type="GO" id="GO:0006435">
    <property type="term" value="P:threonyl-tRNA aminoacylation"/>
    <property type="evidence" value="ECO:0007669"/>
    <property type="project" value="InterPro"/>
</dbReference>
<evidence type="ECO:0000256" key="12">
    <source>
        <dbReference type="SAM" id="MobiDB-lite"/>
    </source>
</evidence>
<dbReference type="Gene3D" id="3.40.50.800">
    <property type="entry name" value="Anticodon-binding domain"/>
    <property type="match status" value="1"/>
</dbReference>
<dbReference type="InterPro" id="IPR018163">
    <property type="entry name" value="Thr/Ala-tRNA-synth_IIc_edit"/>
</dbReference>
<keyword evidence="6" id="KW-0547">Nucleotide-binding</keyword>
<dbReference type="Pfam" id="PF07973">
    <property type="entry name" value="tRNA_SAD"/>
    <property type="match status" value="1"/>
</dbReference>
<dbReference type="SUPFAM" id="SSF55681">
    <property type="entry name" value="Class II aaRS and biotin synthetases"/>
    <property type="match status" value="1"/>
</dbReference>
<dbReference type="HAMAP" id="MF_00184">
    <property type="entry name" value="Thr_tRNA_synth"/>
    <property type="match status" value="1"/>
</dbReference>
<dbReference type="SUPFAM" id="SSF55186">
    <property type="entry name" value="ThrRS/AlaRS common domain"/>
    <property type="match status" value="1"/>
</dbReference>
<dbReference type="FunFam" id="3.30.980.10:FF:000005">
    <property type="entry name" value="Threonyl-tRNA synthetase, mitochondrial"/>
    <property type="match status" value="1"/>
</dbReference>
<evidence type="ECO:0000256" key="9">
    <source>
        <dbReference type="ARBA" id="ARBA00023146"/>
    </source>
</evidence>
<feature type="compositionally biased region" description="Basic and acidic residues" evidence="12">
    <location>
        <begin position="760"/>
        <end position="770"/>
    </location>
</feature>
<organism evidence="15 16">
    <name type="scientific">Venustampulla echinocandica</name>
    <dbReference type="NCBI Taxonomy" id="2656787"/>
    <lineage>
        <taxon>Eukaryota</taxon>
        <taxon>Fungi</taxon>
        <taxon>Dikarya</taxon>
        <taxon>Ascomycota</taxon>
        <taxon>Pezizomycotina</taxon>
        <taxon>Leotiomycetes</taxon>
        <taxon>Helotiales</taxon>
        <taxon>Pleuroascaceae</taxon>
        <taxon>Venustampulla</taxon>
    </lineage>
</organism>
<evidence type="ECO:0000256" key="4">
    <source>
        <dbReference type="ARBA" id="ARBA00022490"/>
    </source>
</evidence>
<dbReference type="PROSITE" id="PS50862">
    <property type="entry name" value="AA_TRNA_LIGASE_II"/>
    <property type="match status" value="1"/>
</dbReference>
<feature type="compositionally biased region" description="Basic and acidic residues" evidence="12">
    <location>
        <begin position="777"/>
        <end position="786"/>
    </location>
</feature>
<keyword evidence="4" id="KW-0963">Cytoplasm</keyword>
<comment type="catalytic activity">
    <reaction evidence="11">
        <text>tRNA(Thr) + L-threonine + ATP = L-threonyl-tRNA(Thr) + AMP + diphosphate + H(+)</text>
        <dbReference type="Rhea" id="RHEA:24624"/>
        <dbReference type="Rhea" id="RHEA-COMP:9670"/>
        <dbReference type="Rhea" id="RHEA-COMP:9704"/>
        <dbReference type="ChEBI" id="CHEBI:15378"/>
        <dbReference type="ChEBI" id="CHEBI:30616"/>
        <dbReference type="ChEBI" id="CHEBI:33019"/>
        <dbReference type="ChEBI" id="CHEBI:57926"/>
        <dbReference type="ChEBI" id="CHEBI:78442"/>
        <dbReference type="ChEBI" id="CHEBI:78534"/>
        <dbReference type="ChEBI" id="CHEBI:456215"/>
        <dbReference type="EC" id="6.1.1.3"/>
    </reaction>
</comment>
<dbReference type="InterPro" id="IPR012675">
    <property type="entry name" value="Beta-grasp_dom_sf"/>
</dbReference>
<comment type="subcellular location">
    <subcellularLocation>
        <location evidence="1">Cytoplasm</location>
    </subcellularLocation>
</comment>
<feature type="domain" description="Aminoacyl-transfer RNA synthetases class-II family profile" evidence="13">
    <location>
        <begin position="348"/>
        <end position="662"/>
    </location>
</feature>
<dbReference type="GeneID" id="43601767"/>
<dbReference type="Pfam" id="PF02824">
    <property type="entry name" value="TGS"/>
    <property type="match status" value="1"/>
</dbReference>
<feature type="domain" description="TGS" evidence="14">
    <location>
        <begin position="77"/>
        <end position="142"/>
    </location>
</feature>
<dbReference type="CDD" id="cd00771">
    <property type="entry name" value="ThrRS_core"/>
    <property type="match status" value="1"/>
</dbReference>
<evidence type="ECO:0000313" key="15">
    <source>
        <dbReference type="EMBL" id="RDL32462.1"/>
    </source>
</evidence>
<dbReference type="Pfam" id="PF00587">
    <property type="entry name" value="tRNA-synt_2b"/>
    <property type="match status" value="1"/>
</dbReference>
<dbReference type="GO" id="GO:0004829">
    <property type="term" value="F:threonine-tRNA ligase activity"/>
    <property type="evidence" value="ECO:0007669"/>
    <property type="project" value="UniProtKB-EC"/>
</dbReference>
<dbReference type="EC" id="6.1.1.3" evidence="3"/>
<dbReference type="NCBIfam" id="TIGR00418">
    <property type="entry name" value="thrS"/>
    <property type="match status" value="1"/>
</dbReference>
<evidence type="ECO:0000256" key="1">
    <source>
        <dbReference type="ARBA" id="ARBA00004496"/>
    </source>
</evidence>
<dbReference type="OrthoDB" id="5423599at2759"/>
<evidence type="ECO:0000256" key="8">
    <source>
        <dbReference type="ARBA" id="ARBA00022917"/>
    </source>
</evidence>
<keyword evidence="8" id="KW-0648">Protein biosynthesis</keyword>
<dbReference type="CDD" id="cd01667">
    <property type="entry name" value="TGS_ThrRS"/>
    <property type="match status" value="1"/>
</dbReference>
<comment type="caution">
    <text evidence="15">The sequence shown here is derived from an EMBL/GenBank/DDBJ whole genome shotgun (WGS) entry which is preliminary data.</text>
</comment>
<keyword evidence="7" id="KW-0067">ATP-binding</keyword>
<dbReference type="FunFam" id="3.40.50.800:FF:000003">
    <property type="entry name" value="Threonine--tRNA ligase 2, cytoplasmic"/>
    <property type="match status" value="1"/>
</dbReference>
<evidence type="ECO:0000256" key="10">
    <source>
        <dbReference type="ARBA" id="ARBA00031900"/>
    </source>
</evidence>
<comment type="similarity">
    <text evidence="2">Belongs to the class-II aminoacyl-tRNA synthetase family.</text>
</comment>
<dbReference type="AlphaFoldDB" id="A0A370TDD7"/>
<evidence type="ECO:0000256" key="6">
    <source>
        <dbReference type="ARBA" id="ARBA00022741"/>
    </source>
</evidence>
<dbReference type="InterPro" id="IPR033728">
    <property type="entry name" value="ThrRS_core"/>
</dbReference>
<protein>
    <recommendedName>
        <fullName evidence="3">threonine--tRNA ligase</fullName>
        <ecNumber evidence="3">6.1.1.3</ecNumber>
    </recommendedName>
    <alternativeName>
        <fullName evidence="10">Threonyl-tRNA synthetase</fullName>
    </alternativeName>
</protein>
<dbReference type="InterPro" id="IPR036621">
    <property type="entry name" value="Anticodon-bd_dom_sf"/>
</dbReference>
<evidence type="ECO:0000256" key="2">
    <source>
        <dbReference type="ARBA" id="ARBA00008226"/>
    </source>
</evidence>
<dbReference type="GO" id="GO:0005524">
    <property type="term" value="F:ATP binding"/>
    <property type="evidence" value="ECO:0007669"/>
    <property type="project" value="UniProtKB-KW"/>
</dbReference>
<dbReference type="InterPro" id="IPR002314">
    <property type="entry name" value="aa-tRNA-synt_IIb"/>
</dbReference>
<sequence>MDTAQKAVDSVAEGIKKVSVGEKKQKVKVKKDKAADSGADTGPLELNPPPQFLADRLQLFDKLKAGYDAEIARKPRDPIHITLADGSVKPGTAWETTPAEIAKGISNSLLKRTVVAKLNGDPEQLWDLERPLEASCKLELLTFDDELGKKVFWHSSAHILGEASERRFGCSLCIGPPIENGFYYEMGLPEGGAVQQTDWKPLETLVSQIVKEKQPFERLVLSKDNLLEMFKYNKYKQHIIKDKIKDGEYTTVYRNGPLIDLCRGPHVPNTGRIETFAIMKNSASYFLGNKDNDSLQRIYGVSFPDKKQMAEHKKFLEEAAKRDHRKIGRDQELFFFHELSPGSAMWLPHGTRIYNTIMSFLREQYWKRGYNEVITPNMYNSELWKVSGHWDFYKDDMFTFGAEKDTFALKPMNCPGHCLMFAHRERSHRELPWKLADFGVLHRNEASGALSGLTRVRRFQQDDAHIFCREDQIKEEIMDVFDFLSTVYGLLGFTFKLKLSTRPDKYMGKRETWDMAEDKLREALDEFCDGRTPWELNEGDGAFYGPKIDITISDCLRREWQCATIQLDFQLPQNFGLEYMTSEMVTKPKEDEDAVAVAKAKAEVAKAKVETTVTPEAEAPKERVIKPLTPGCARPVVIHRAVAGSIERFTAILTEHFAGKWPFWLSPRQILVIPVGVGFYEYSKEVQAIFKAQQMYVDVDLSGNTLQKKIRTGQLAQYNFIFVVGDQEMKGREVNVRNRDDTSSQDRGKPVPLKEAIEKLTALRDERRSDNPFPGETKAETAAKAG</sequence>
<dbReference type="SMART" id="SM00863">
    <property type="entry name" value="tRNA_SAD"/>
    <property type="match status" value="1"/>
</dbReference>
<feature type="region of interest" description="Disordered" evidence="12">
    <location>
        <begin position="26"/>
        <end position="48"/>
    </location>
</feature>
<dbReference type="Gene3D" id="3.30.930.10">
    <property type="entry name" value="Bira Bifunctional Protein, Domain 2"/>
    <property type="match status" value="1"/>
</dbReference>
<dbReference type="STRING" id="2656787.A0A370TDD7"/>
<dbReference type="PROSITE" id="PS51880">
    <property type="entry name" value="TGS"/>
    <property type="match status" value="1"/>
</dbReference>
<dbReference type="Gene3D" id="3.30.980.10">
    <property type="entry name" value="Threonyl-trna Synthetase, Chain A, domain 2"/>
    <property type="match status" value="1"/>
</dbReference>
<dbReference type="InterPro" id="IPR002320">
    <property type="entry name" value="Thr-tRNA-ligase_IIa"/>
</dbReference>
<dbReference type="InterPro" id="IPR045864">
    <property type="entry name" value="aa-tRNA-synth_II/BPL/LPL"/>
</dbReference>
<dbReference type="CDD" id="cd00860">
    <property type="entry name" value="ThrRS_anticodon"/>
    <property type="match status" value="1"/>
</dbReference>
<accession>A0A370TDD7</accession>
<dbReference type="Gene3D" id="3.10.20.30">
    <property type="match status" value="1"/>
</dbReference>
<reference evidence="15 16" key="1">
    <citation type="journal article" date="2018" name="IMA Fungus">
        <title>IMA Genome-F 9: Draft genome sequence of Annulohypoxylon stygium, Aspergillus mulundensis, Berkeleyomyces basicola (syn. Thielaviopsis basicola), Ceratocystis smalleyi, two Cercospora beticola strains, Coleophoma cylindrospora, Fusarium fracticaudum, Phialophora cf. hyalina, and Morchella septimelata.</title>
        <authorList>
            <person name="Wingfield B.D."/>
            <person name="Bills G.F."/>
            <person name="Dong Y."/>
            <person name="Huang W."/>
            <person name="Nel W.J."/>
            <person name="Swalarsk-Parry B.S."/>
            <person name="Vaghefi N."/>
            <person name="Wilken P.M."/>
            <person name="An Z."/>
            <person name="de Beer Z.W."/>
            <person name="De Vos L."/>
            <person name="Chen L."/>
            <person name="Duong T.A."/>
            <person name="Gao Y."/>
            <person name="Hammerbacher A."/>
            <person name="Kikkert J.R."/>
            <person name="Li Y."/>
            <person name="Li H."/>
            <person name="Li K."/>
            <person name="Li Q."/>
            <person name="Liu X."/>
            <person name="Ma X."/>
            <person name="Naidoo K."/>
            <person name="Pethybridge S.J."/>
            <person name="Sun J."/>
            <person name="Steenkamp E.T."/>
            <person name="van der Nest M.A."/>
            <person name="van Wyk S."/>
            <person name="Wingfield M.J."/>
            <person name="Xiong C."/>
            <person name="Yue Q."/>
            <person name="Zhang X."/>
        </authorList>
    </citation>
    <scope>NUCLEOTIDE SEQUENCE [LARGE SCALE GENOMIC DNA]</scope>
    <source>
        <strain evidence="15 16">BP 5553</strain>
    </source>
</reference>
<dbReference type="InterPro" id="IPR004154">
    <property type="entry name" value="Anticodon-bd"/>
</dbReference>
<evidence type="ECO:0000256" key="7">
    <source>
        <dbReference type="ARBA" id="ARBA00022840"/>
    </source>
</evidence>
<keyword evidence="16" id="KW-1185">Reference proteome</keyword>
<dbReference type="InterPro" id="IPR047246">
    <property type="entry name" value="ThrRS_anticodon"/>
</dbReference>
<evidence type="ECO:0000259" key="14">
    <source>
        <dbReference type="PROSITE" id="PS51880"/>
    </source>
</evidence>
<dbReference type="FunFam" id="3.10.20.30:FF:000006">
    <property type="entry name" value="Threonine--tRNA ligase, cytoplasmic"/>
    <property type="match status" value="1"/>
</dbReference>
<keyword evidence="9 15" id="KW-0030">Aminoacyl-tRNA synthetase</keyword>
<dbReference type="PANTHER" id="PTHR11451:SF46">
    <property type="entry name" value="THREONINE--TRNA LIGASE"/>
    <property type="match status" value="1"/>
</dbReference>
<evidence type="ECO:0000259" key="13">
    <source>
        <dbReference type="PROSITE" id="PS50862"/>
    </source>
</evidence>
<name>A0A370TDD7_9HELO</name>
<evidence type="ECO:0000256" key="11">
    <source>
        <dbReference type="ARBA" id="ARBA00049515"/>
    </source>
</evidence>
<dbReference type="Proteomes" id="UP000254866">
    <property type="component" value="Unassembled WGS sequence"/>
</dbReference>
<dbReference type="SUPFAM" id="SSF52954">
    <property type="entry name" value="Class II aaRS ABD-related"/>
    <property type="match status" value="1"/>
</dbReference>
<dbReference type="InterPro" id="IPR006195">
    <property type="entry name" value="aa-tRNA-synth_II"/>
</dbReference>
<evidence type="ECO:0000256" key="3">
    <source>
        <dbReference type="ARBA" id="ARBA00013163"/>
    </source>
</evidence>
<evidence type="ECO:0000256" key="5">
    <source>
        <dbReference type="ARBA" id="ARBA00022598"/>
    </source>
</evidence>
<dbReference type="RefSeq" id="XP_031866184.1">
    <property type="nucleotide sequence ID" value="XM_032017541.1"/>
</dbReference>
<dbReference type="GO" id="GO:0005739">
    <property type="term" value="C:mitochondrion"/>
    <property type="evidence" value="ECO:0007669"/>
    <property type="project" value="TreeGrafter"/>
</dbReference>
<proteinExistence type="inferred from homology"/>
<dbReference type="Pfam" id="PF03129">
    <property type="entry name" value="HGTP_anticodon"/>
    <property type="match status" value="1"/>
</dbReference>
<dbReference type="PANTHER" id="PTHR11451">
    <property type="entry name" value="THREONINE-TRNA LIGASE"/>
    <property type="match status" value="1"/>
</dbReference>
<dbReference type="PRINTS" id="PR01047">
    <property type="entry name" value="TRNASYNTHTHR"/>
</dbReference>
<keyword evidence="5" id="KW-0436">Ligase</keyword>
<dbReference type="SUPFAM" id="SSF81271">
    <property type="entry name" value="TGS-like"/>
    <property type="match status" value="1"/>
</dbReference>
<feature type="region of interest" description="Disordered" evidence="12">
    <location>
        <begin position="760"/>
        <end position="786"/>
    </location>
</feature>
<dbReference type="InterPro" id="IPR012947">
    <property type="entry name" value="tRNA_SAD"/>
</dbReference>